<dbReference type="Gene3D" id="2.160.20.10">
    <property type="entry name" value="Single-stranded right-handed beta-helix, Pectin lyase-like"/>
    <property type="match status" value="2"/>
</dbReference>
<evidence type="ECO:0000313" key="2">
    <source>
        <dbReference type="EMBL" id="KAK4120226.1"/>
    </source>
</evidence>
<sequence>MARLVAFCLAAAWLAAGAAAYICHPRDQNISVSPVEVNVDFGHRDPFAYMQPLVGSGYKFYRDITSYGARGDGIHDDTEAISAAIENGSRRGLATAESVALSFSSITPNSSAIQPTGLPFLAARGFSGIALIVLIRTSRVAEGANCGKGGITKQGVGSVSFIDCKLSNVVNGILTDASSDAPPNMVINNLVTSNVEPILATTYGKIFLPGMGTAGL</sequence>
<reference evidence="2" key="2">
    <citation type="submission" date="2023-05" db="EMBL/GenBank/DDBJ databases">
        <authorList>
            <consortium name="Lawrence Berkeley National Laboratory"/>
            <person name="Steindorff A."/>
            <person name="Hensen N."/>
            <person name="Bonometti L."/>
            <person name="Westerberg I."/>
            <person name="Brannstrom I.O."/>
            <person name="Guillou S."/>
            <person name="Cros-Aarteil S."/>
            <person name="Calhoun S."/>
            <person name="Haridas S."/>
            <person name="Kuo A."/>
            <person name="Mondo S."/>
            <person name="Pangilinan J."/>
            <person name="Riley R."/>
            <person name="Labutti K."/>
            <person name="Andreopoulos B."/>
            <person name="Lipzen A."/>
            <person name="Chen C."/>
            <person name="Yanf M."/>
            <person name="Daum C."/>
            <person name="Ng V."/>
            <person name="Clum A."/>
            <person name="Ohm R."/>
            <person name="Martin F."/>
            <person name="Silar P."/>
            <person name="Natvig D."/>
            <person name="Lalanne C."/>
            <person name="Gautier V."/>
            <person name="Ament-Velasquez S.L."/>
            <person name="Kruys A."/>
            <person name="Hutchinson M.I."/>
            <person name="Powell A.J."/>
            <person name="Barry K."/>
            <person name="Miller A.N."/>
            <person name="Grigoriev I.V."/>
            <person name="Debuchy R."/>
            <person name="Gladieux P."/>
            <person name="Thoren M.H."/>
            <person name="Johannesson H."/>
        </authorList>
    </citation>
    <scope>NUCLEOTIDE SEQUENCE</scope>
    <source>
        <strain evidence="2">CBS 731.68</strain>
    </source>
</reference>
<evidence type="ECO:0000313" key="3">
    <source>
        <dbReference type="Proteomes" id="UP001302602"/>
    </source>
</evidence>
<dbReference type="AlphaFoldDB" id="A0AAN6TUI1"/>
<proteinExistence type="predicted"/>
<dbReference type="RefSeq" id="XP_062643997.1">
    <property type="nucleotide sequence ID" value="XM_062796606.1"/>
</dbReference>
<gene>
    <name evidence="2" type="ORF">N657DRAFT_683809</name>
</gene>
<accession>A0AAN6TUI1</accession>
<comment type="caution">
    <text evidence="2">The sequence shown here is derived from an EMBL/GenBank/DDBJ whole genome shotgun (WGS) entry which is preliminary data.</text>
</comment>
<reference evidence="2" key="1">
    <citation type="journal article" date="2023" name="Mol. Phylogenet. Evol.">
        <title>Genome-scale phylogeny and comparative genomics of the fungal order Sordariales.</title>
        <authorList>
            <person name="Hensen N."/>
            <person name="Bonometti L."/>
            <person name="Westerberg I."/>
            <person name="Brannstrom I.O."/>
            <person name="Guillou S."/>
            <person name="Cros-Aarteil S."/>
            <person name="Calhoun S."/>
            <person name="Haridas S."/>
            <person name="Kuo A."/>
            <person name="Mondo S."/>
            <person name="Pangilinan J."/>
            <person name="Riley R."/>
            <person name="LaButti K."/>
            <person name="Andreopoulos B."/>
            <person name="Lipzen A."/>
            <person name="Chen C."/>
            <person name="Yan M."/>
            <person name="Daum C."/>
            <person name="Ng V."/>
            <person name="Clum A."/>
            <person name="Steindorff A."/>
            <person name="Ohm R.A."/>
            <person name="Martin F."/>
            <person name="Silar P."/>
            <person name="Natvig D.O."/>
            <person name="Lalanne C."/>
            <person name="Gautier V."/>
            <person name="Ament-Velasquez S.L."/>
            <person name="Kruys A."/>
            <person name="Hutchinson M.I."/>
            <person name="Powell A.J."/>
            <person name="Barry K."/>
            <person name="Miller A.N."/>
            <person name="Grigoriev I.V."/>
            <person name="Debuchy R."/>
            <person name="Gladieux P."/>
            <person name="Hiltunen Thoren M."/>
            <person name="Johannesson H."/>
        </authorList>
    </citation>
    <scope>NUCLEOTIDE SEQUENCE</scope>
    <source>
        <strain evidence="2">CBS 731.68</strain>
    </source>
</reference>
<dbReference type="GO" id="GO:0016787">
    <property type="term" value="F:hydrolase activity"/>
    <property type="evidence" value="ECO:0007669"/>
    <property type="project" value="UniProtKB-KW"/>
</dbReference>
<keyword evidence="3" id="KW-1185">Reference proteome</keyword>
<evidence type="ECO:0000256" key="1">
    <source>
        <dbReference type="SAM" id="SignalP"/>
    </source>
</evidence>
<keyword evidence="2" id="KW-0378">Hydrolase</keyword>
<protein>
    <submittedName>
        <fullName evidence="2">Glycoside hydrolase family 55 protein</fullName>
    </submittedName>
</protein>
<organism evidence="2 3">
    <name type="scientific">Parathielavia appendiculata</name>
    <dbReference type="NCBI Taxonomy" id="2587402"/>
    <lineage>
        <taxon>Eukaryota</taxon>
        <taxon>Fungi</taxon>
        <taxon>Dikarya</taxon>
        <taxon>Ascomycota</taxon>
        <taxon>Pezizomycotina</taxon>
        <taxon>Sordariomycetes</taxon>
        <taxon>Sordariomycetidae</taxon>
        <taxon>Sordariales</taxon>
        <taxon>Chaetomiaceae</taxon>
        <taxon>Parathielavia</taxon>
    </lineage>
</organism>
<name>A0AAN6TUI1_9PEZI</name>
<dbReference type="EMBL" id="MU853240">
    <property type="protein sequence ID" value="KAK4120226.1"/>
    <property type="molecule type" value="Genomic_DNA"/>
</dbReference>
<keyword evidence="1" id="KW-0732">Signal</keyword>
<dbReference type="Proteomes" id="UP001302602">
    <property type="component" value="Unassembled WGS sequence"/>
</dbReference>
<feature type="signal peptide" evidence="1">
    <location>
        <begin position="1"/>
        <end position="20"/>
    </location>
</feature>
<feature type="chain" id="PRO_5042904685" evidence="1">
    <location>
        <begin position="21"/>
        <end position="216"/>
    </location>
</feature>
<dbReference type="SUPFAM" id="SSF51126">
    <property type="entry name" value="Pectin lyase-like"/>
    <property type="match status" value="1"/>
</dbReference>
<dbReference type="GeneID" id="87833374"/>
<dbReference type="InterPro" id="IPR012334">
    <property type="entry name" value="Pectin_lyas_fold"/>
</dbReference>
<dbReference type="InterPro" id="IPR011050">
    <property type="entry name" value="Pectin_lyase_fold/virulence"/>
</dbReference>